<feature type="binding site" evidence="7">
    <location>
        <position position="40"/>
    </location>
    <ligand>
        <name>ATP</name>
        <dbReference type="ChEBI" id="CHEBI:30616"/>
    </ligand>
</feature>
<accession>A9BKY5</accession>
<evidence type="ECO:0000256" key="1">
    <source>
        <dbReference type="ARBA" id="ARBA00005527"/>
    </source>
</evidence>
<dbReference type="InterPro" id="IPR017441">
    <property type="entry name" value="Protein_kinase_ATP_BS"/>
</dbReference>
<dbReference type="InterPro" id="IPR011009">
    <property type="entry name" value="Kinase-like_dom_sf"/>
</dbReference>
<evidence type="ECO:0000256" key="2">
    <source>
        <dbReference type="ARBA" id="ARBA00022527"/>
    </source>
</evidence>
<name>A9BKY5_HEMAN</name>
<keyword evidence="3" id="KW-0808">Transferase</keyword>
<dbReference type="InterPro" id="IPR008271">
    <property type="entry name" value="Ser/Thr_kinase_AS"/>
</dbReference>
<geneLocation type="nucleomorph" evidence="10"/>
<dbReference type="AlphaFoldDB" id="A9BKY5"/>
<dbReference type="Pfam" id="PF00069">
    <property type="entry name" value="Pkinase"/>
    <property type="match status" value="1"/>
</dbReference>
<dbReference type="GO" id="GO:0007165">
    <property type="term" value="P:signal transduction"/>
    <property type="evidence" value="ECO:0007669"/>
    <property type="project" value="TreeGrafter"/>
</dbReference>
<evidence type="ECO:0000256" key="6">
    <source>
        <dbReference type="ARBA" id="ARBA00022840"/>
    </source>
</evidence>
<evidence type="ECO:0000256" key="8">
    <source>
        <dbReference type="RuleBase" id="RU000304"/>
    </source>
</evidence>
<dbReference type="GO" id="GO:0004674">
    <property type="term" value="F:protein serine/threonine kinase activity"/>
    <property type="evidence" value="ECO:0007669"/>
    <property type="project" value="UniProtKB-KW"/>
</dbReference>
<dbReference type="Proteomes" id="UP000243127">
    <property type="component" value="Nucleomorph 2"/>
</dbReference>
<dbReference type="PANTHER" id="PTHR24057">
    <property type="entry name" value="GLYCOGEN SYNTHASE KINASE-3 ALPHA"/>
    <property type="match status" value="1"/>
</dbReference>
<dbReference type="GO" id="GO:0005634">
    <property type="term" value="C:nucleus"/>
    <property type="evidence" value="ECO:0007669"/>
    <property type="project" value="TreeGrafter"/>
</dbReference>
<dbReference type="InterPro" id="IPR050591">
    <property type="entry name" value="GSK-3"/>
</dbReference>
<organism evidence="10 11">
    <name type="scientific">Hemiselmis andersenii</name>
    <name type="common">Cryptophyte alga</name>
    <dbReference type="NCBI Taxonomy" id="464988"/>
    <lineage>
        <taxon>Eukaryota</taxon>
        <taxon>Cryptophyceae</taxon>
        <taxon>Cryptomonadales</taxon>
        <taxon>Hemiselmidaceae</taxon>
        <taxon>Hemiselmis</taxon>
    </lineage>
</organism>
<dbReference type="FunFam" id="1.10.510.10:FF:000082">
    <property type="entry name" value="Shaggy-related protein kinase kappa"/>
    <property type="match status" value="1"/>
</dbReference>
<sequence>MSLVGYQRFSVIGRVVGSGSFGVVFQAKVREKGQTVAIKKVFQDDRFENREVEILCLLDHENCMPLKHAFNFLEGEEYLFYNLELEFFSENIHRVIAHYANYRQTLPLIYVKLYMFQTLRGLAYLHSMGICHRDIKPPNLLIDPASQHLKIGDFGSAKLLTNDKPSISYICSRYYRAPELLIGATDYTCSIDMWSAGVILGELLIGTPFFKGENGTEQLVEIIKVLGTPTKDQVFAMNDYYVNFQFPKIDPNDWGNVFHEKYSPIVSLEAVDLISQLLVYFPYQRMKPFEALGHPFFDEIKFGTNLPNGKLFPNLFNFQKKEFDYGKRWIRKILPNSKIIVLCYEHICSWEPNFPVC</sequence>
<dbReference type="RefSeq" id="XP_001712465.1">
    <property type="nucleotide sequence ID" value="XM_001712413.1"/>
</dbReference>
<dbReference type="SMART" id="SM00220">
    <property type="entry name" value="S_TKc"/>
    <property type="match status" value="1"/>
</dbReference>
<dbReference type="Gene3D" id="1.10.510.10">
    <property type="entry name" value="Transferase(Phosphotransferase) domain 1"/>
    <property type="match status" value="1"/>
</dbReference>
<reference evidence="10 11" key="1">
    <citation type="journal article" date="2007" name="Proc. Natl. Acad. Sci. U.S.A.">
        <title>Nucleomorph genome of Hemiselmis andersenii reveals complete intron loss and compaction as a driver of protein structure and function.</title>
        <authorList>
            <person name="Lane C.E."/>
            <person name="van den Heuvel K."/>
            <person name="Kozera C."/>
            <person name="Curtis B.A."/>
            <person name="Parsons B.J."/>
            <person name="Bowman S."/>
            <person name="Archibald J.M."/>
        </authorList>
    </citation>
    <scope>NUCLEOTIDE SEQUENCE [LARGE SCALE GENOMIC DNA]</scope>
    <source>
        <strain evidence="10 11">CCMP644</strain>
    </source>
</reference>
<evidence type="ECO:0000256" key="5">
    <source>
        <dbReference type="ARBA" id="ARBA00022777"/>
    </source>
</evidence>
<dbReference type="PROSITE" id="PS00108">
    <property type="entry name" value="PROTEIN_KINASE_ST"/>
    <property type="match status" value="1"/>
</dbReference>
<feature type="domain" description="Protein kinase" evidence="9">
    <location>
        <begin position="10"/>
        <end position="297"/>
    </location>
</feature>
<dbReference type="EMBL" id="CP000882">
    <property type="protein sequence ID" value="ABW98140.1"/>
    <property type="molecule type" value="Genomic_DNA"/>
</dbReference>
<dbReference type="PANTHER" id="PTHR24057:SF0">
    <property type="entry name" value="PROTEIN KINASE SHAGGY-RELATED"/>
    <property type="match status" value="1"/>
</dbReference>
<dbReference type="InterPro" id="IPR039192">
    <property type="entry name" value="STKc_GSK3"/>
</dbReference>
<evidence type="ECO:0000256" key="4">
    <source>
        <dbReference type="ARBA" id="ARBA00022741"/>
    </source>
</evidence>
<keyword evidence="2 8" id="KW-0723">Serine/threonine-protein kinase</keyword>
<dbReference type="CDD" id="cd14137">
    <property type="entry name" value="STKc_GSK3"/>
    <property type="match status" value="1"/>
</dbReference>
<protein>
    <submittedName>
        <fullName evidence="10">Kin</fullName>
    </submittedName>
</protein>
<dbReference type="GO" id="GO:0030154">
    <property type="term" value="P:cell differentiation"/>
    <property type="evidence" value="ECO:0007669"/>
    <property type="project" value="TreeGrafter"/>
</dbReference>
<gene>
    <name evidence="10" type="ORF">HAN_2g322</name>
</gene>
<dbReference type="InterPro" id="IPR000719">
    <property type="entry name" value="Prot_kinase_dom"/>
</dbReference>
<dbReference type="PROSITE" id="PS50011">
    <property type="entry name" value="PROTEIN_KINASE_DOM"/>
    <property type="match status" value="1"/>
</dbReference>
<dbReference type="GO" id="GO:0005737">
    <property type="term" value="C:cytoplasm"/>
    <property type="evidence" value="ECO:0007669"/>
    <property type="project" value="TreeGrafter"/>
</dbReference>
<keyword evidence="6 7" id="KW-0067">ATP-binding</keyword>
<dbReference type="Gene3D" id="3.30.200.20">
    <property type="entry name" value="Phosphorylase Kinase, domain 1"/>
    <property type="match status" value="1"/>
</dbReference>
<dbReference type="GeneID" id="5739378"/>
<evidence type="ECO:0000256" key="7">
    <source>
        <dbReference type="PROSITE-ProRule" id="PRU10141"/>
    </source>
</evidence>
<dbReference type="PROSITE" id="PS00107">
    <property type="entry name" value="PROTEIN_KINASE_ATP"/>
    <property type="match status" value="1"/>
</dbReference>
<comment type="similarity">
    <text evidence="1">Belongs to the protein kinase superfamily. CMGC Ser/Thr protein kinase family. GSK-3 subfamily.</text>
</comment>
<dbReference type="GO" id="GO:0005524">
    <property type="term" value="F:ATP binding"/>
    <property type="evidence" value="ECO:0007669"/>
    <property type="project" value="UniProtKB-UniRule"/>
</dbReference>
<evidence type="ECO:0000259" key="9">
    <source>
        <dbReference type="PROSITE" id="PS50011"/>
    </source>
</evidence>
<proteinExistence type="inferred from homology"/>
<evidence type="ECO:0000313" key="10">
    <source>
        <dbReference type="EMBL" id="ABW98140.1"/>
    </source>
</evidence>
<dbReference type="SUPFAM" id="SSF56112">
    <property type="entry name" value="Protein kinase-like (PK-like)"/>
    <property type="match status" value="1"/>
</dbReference>
<keyword evidence="4 7" id="KW-0547">Nucleotide-binding</keyword>
<evidence type="ECO:0000313" key="11">
    <source>
        <dbReference type="Proteomes" id="UP000243127"/>
    </source>
</evidence>
<evidence type="ECO:0000256" key="3">
    <source>
        <dbReference type="ARBA" id="ARBA00022679"/>
    </source>
</evidence>
<keyword evidence="10" id="KW-0542">Nucleomorph</keyword>
<keyword evidence="5" id="KW-0418">Kinase</keyword>